<dbReference type="GeneID" id="5478220"/>
<evidence type="ECO:0000256" key="1">
    <source>
        <dbReference type="ARBA" id="ARBA00012552"/>
    </source>
</evidence>
<dbReference type="GO" id="GO:0016787">
    <property type="term" value="F:hydrolase activity"/>
    <property type="evidence" value="ECO:0007669"/>
    <property type="project" value="UniProtKB-KW"/>
</dbReference>
<dbReference type="RefSeq" id="XP_001609991.1">
    <property type="nucleotide sequence ID" value="XM_001609941.1"/>
</dbReference>
<keyword evidence="5" id="KW-0067">ATP-binding</keyword>
<reference evidence="10" key="3">
    <citation type="journal article" date="2021" name="Int. J. Parasitol.">
        <title>Comparative analysis of gene expression between Babesia bovis blood stages and kinetes allowed by improved genome annotation.</title>
        <authorList>
            <person name="Ueti M.W."/>
            <person name="Johnson W.C."/>
            <person name="Kappmeyer L.S."/>
            <person name="Herndon D.R."/>
            <person name="Mousel M.R."/>
            <person name="Reif K.E."/>
            <person name="Taus N.S."/>
            <person name="Ifeonu O.O."/>
            <person name="Silva J.C."/>
            <person name="Suarez C.E."/>
            <person name="Brayton K.A."/>
        </authorList>
    </citation>
    <scope>NUCLEOTIDE SEQUENCE [LARGE SCALE GENOMIC DNA]</scope>
</reference>
<dbReference type="PROSITE" id="PS51194">
    <property type="entry name" value="HELICASE_CTER"/>
    <property type="match status" value="1"/>
</dbReference>
<dbReference type="Pfam" id="PF00270">
    <property type="entry name" value="DEAD"/>
    <property type="match status" value="1"/>
</dbReference>
<evidence type="ECO:0000256" key="4">
    <source>
        <dbReference type="ARBA" id="ARBA00022806"/>
    </source>
</evidence>
<dbReference type="Pfam" id="PF00271">
    <property type="entry name" value="Helicase_C"/>
    <property type="match status" value="1"/>
</dbReference>
<dbReference type="PROSITE" id="PS51192">
    <property type="entry name" value="HELICASE_ATP_BIND_1"/>
    <property type="match status" value="1"/>
</dbReference>
<evidence type="ECO:0000256" key="5">
    <source>
        <dbReference type="ARBA" id="ARBA00022840"/>
    </source>
</evidence>
<keyword evidence="4" id="KW-0347">Helicase</keyword>
<evidence type="ECO:0000313" key="10">
    <source>
        <dbReference type="Proteomes" id="UP000002173"/>
    </source>
</evidence>
<dbReference type="GO" id="GO:0003724">
    <property type="term" value="F:RNA helicase activity"/>
    <property type="evidence" value="ECO:0007669"/>
    <property type="project" value="UniProtKB-EC"/>
</dbReference>
<keyword evidence="3" id="KW-0378">Hydrolase</keyword>
<dbReference type="SMART" id="SM00490">
    <property type="entry name" value="HELICc"/>
    <property type="match status" value="1"/>
</dbReference>
<dbReference type="SMART" id="SM00487">
    <property type="entry name" value="DEXDc"/>
    <property type="match status" value="1"/>
</dbReference>
<reference evidence="9 10" key="1">
    <citation type="journal article" date="2007" name="PLoS Pathog.">
        <title>Genome sequence of Babesia bovis and comparative analysis of apicomplexan hemoprotozoa.</title>
        <authorList>
            <person name="Brayton K.A."/>
            <person name="Lau A.O.T."/>
            <person name="Herndon D.R."/>
            <person name="Hannick L."/>
            <person name="Kappmeyer L.S."/>
            <person name="Berens S.J."/>
            <person name="Bidwell S.L."/>
            <person name="Brown W.C."/>
            <person name="Crabtree J."/>
            <person name="Fadrosh D."/>
            <person name="Feldblum T."/>
            <person name="Forberger H.A."/>
            <person name="Haas B.J."/>
            <person name="Howell J.M."/>
            <person name="Khouri H."/>
            <person name="Koo H."/>
            <person name="Mann D.J."/>
            <person name="Norimine J."/>
            <person name="Paulsen I.T."/>
            <person name="Radune D."/>
            <person name="Ren Q."/>
            <person name="Smith R.K. Jr."/>
            <person name="Suarez C.E."/>
            <person name="White O."/>
            <person name="Wortman J.R."/>
            <person name="Knowles D.P. Jr."/>
            <person name="McElwain T.F."/>
            <person name="Nene V.M."/>
        </authorList>
    </citation>
    <scope>NUCLEOTIDE SEQUENCE [LARGE SCALE GENOMIC DNA]</scope>
    <source>
        <strain evidence="9">T2Bo</strain>
    </source>
</reference>
<dbReference type="EMBL" id="AAXT01000003">
    <property type="protein sequence ID" value="EDO06423.1"/>
    <property type="molecule type" value="Genomic_DNA"/>
</dbReference>
<keyword evidence="2" id="KW-0547">Nucleotide-binding</keyword>
<feature type="domain" description="Helicase ATP-binding" evidence="7">
    <location>
        <begin position="149"/>
        <end position="328"/>
    </location>
</feature>
<evidence type="ECO:0000259" key="8">
    <source>
        <dbReference type="PROSITE" id="PS51194"/>
    </source>
</evidence>
<proteinExistence type="predicted"/>
<dbReference type="InterPro" id="IPR014001">
    <property type="entry name" value="Helicase_ATP-bd"/>
</dbReference>
<gene>
    <name evidence="9" type="ORF">BBOV_II004680</name>
</gene>
<dbReference type="GO" id="GO:0005524">
    <property type="term" value="F:ATP binding"/>
    <property type="evidence" value="ECO:0007669"/>
    <property type="project" value="UniProtKB-KW"/>
</dbReference>
<protein>
    <recommendedName>
        <fullName evidence="1">RNA helicase</fullName>
        <ecNumber evidence="1">3.6.4.13</ecNumber>
    </recommendedName>
</protein>
<reference evidence="10" key="2">
    <citation type="journal article" date="2020" name="Data Brief">
        <title>Transcriptome dataset of Babesia bovis life stages within vertebrate and invertebrate hosts.</title>
        <authorList>
            <person name="Ueti M.W."/>
            <person name="Johnson W.C."/>
            <person name="Kappmeyer L.S."/>
            <person name="Herndon D.R."/>
            <person name="Mousel M.R."/>
            <person name="Reif K.E."/>
            <person name="Taus N.S."/>
            <person name="Ifeonu O.O."/>
            <person name="Silva J.C."/>
            <person name="Suarez C.E."/>
            <person name="Brayton K.A."/>
        </authorList>
    </citation>
    <scope>NUCLEOTIDE SEQUENCE [LARGE SCALE GENOMIC DNA]</scope>
</reference>
<evidence type="ECO:0000313" key="9">
    <source>
        <dbReference type="EMBL" id="EDO06423.1"/>
    </source>
</evidence>
<dbReference type="Gene3D" id="3.40.50.300">
    <property type="entry name" value="P-loop containing nucleotide triphosphate hydrolases"/>
    <property type="match status" value="2"/>
</dbReference>
<accession>A7AU12</accession>
<dbReference type="eggNOG" id="KOG0339">
    <property type="taxonomic scope" value="Eukaryota"/>
</dbReference>
<name>A7AU12_BABBO</name>
<dbReference type="InterPro" id="IPR001650">
    <property type="entry name" value="Helicase_C-like"/>
</dbReference>
<dbReference type="InterPro" id="IPR011545">
    <property type="entry name" value="DEAD/DEAH_box_helicase_dom"/>
</dbReference>
<dbReference type="InParanoid" id="A7AU12"/>
<dbReference type="KEGG" id="bbo:BBOV_II004680"/>
<dbReference type="VEuPathDB" id="PiroplasmaDB:BBOV_II004680"/>
<comment type="caution">
    <text evidence="9">The sequence shown here is derived from an EMBL/GenBank/DDBJ whole genome shotgun (WGS) entry which is preliminary data.</text>
</comment>
<dbReference type="PANTHER" id="PTHR47958">
    <property type="entry name" value="ATP-DEPENDENT RNA HELICASE DBP3"/>
    <property type="match status" value="1"/>
</dbReference>
<keyword evidence="10" id="KW-1185">Reference proteome</keyword>
<dbReference type="STRING" id="5865.A7AU12"/>
<evidence type="ECO:0000256" key="2">
    <source>
        <dbReference type="ARBA" id="ARBA00022741"/>
    </source>
</evidence>
<dbReference type="EC" id="3.6.4.13" evidence="1"/>
<dbReference type="OMA" id="EFMMEIN"/>
<evidence type="ECO:0000256" key="3">
    <source>
        <dbReference type="ARBA" id="ARBA00022801"/>
    </source>
</evidence>
<feature type="domain" description="Helicase C-terminal" evidence="8">
    <location>
        <begin position="353"/>
        <end position="521"/>
    </location>
</feature>
<feature type="region of interest" description="Disordered" evidence="6">
    <location>
        <begin position="1"/>
        <end position="23"/>
    </location>
</feature>
<dbReference type="Proteomes" id="UP000002173">
    <property type="component" value="Unassembled WGS sequence"/>
</dbReference>
<sequence>MVQDIANTHDGDDSDPLDAFLNSIGDLRDDNTTEGCDAGSDDHHDAAGIVTPNVDNIKKNDNGVQQSVAKATCNRLFDDIYLVDPKVDSIPLSDVVKLKKRLGIETMGVRVPKPTVSFQSLERTIPATLTKRLSKLGYLEPTPMQCQALPVLLQGRDSILMGESGCGKTTSYLLPLVCHVLVLIRKLGAVAPKRAAYCVIVGLTREGCSQILVVLTKLLKSLNIRVATIASGYDNYNQVISGTEFLIVTPAKLSDMLSRHALSLSNTHAVVIEDFPKVYQKHPDESEILLNQPQAMKVIVSNSILGSGTLGNLRQYLKSSVTVKFHVDTSLSGITIKWISCLKEPSRIQKTTFITDLLSHFHQAFRMIIFANEKVTVEMLYTFIQNITESVNFIHEDTPRDQMFSTLEQFREGKIQILVSTDILTKNVNLPKVDYVIIFDMPRKLSRFCARCRVCQTHSNGVIYSLLEKHDHIISGLICTQLDIEGIDVPKVLSQLASNWKPYRDSRHSVRGSTIHMKEIKEVEVMIRPMNKSTTDHILTAKVDDTFTQSSEKPVEPNLFVSSNSADHIITEGSAPVEEDTGREYGIDDTISSDEEDIVPKRQLIKPTGLIDMEKIKQRRLRMGQEQL</sequence>
<organism evidence="9 10">
    <name type="scientific">Babesia bovis</name>
    <dbReference type="NCBI Taxonomy" id="5865"/>
    <lineage>
        <taxon>Eukaryota</taxon>
        <taxon>Sar</taxon>
        <taxon>Alveolata</taxon>
        <taxon>Apicomplexa</taxon>
        <taxon>Aconoidasida</taxon>
        <taxon>Piroplasmida</taxon>
        <taxon>Babesiidae</taxon>
        <taxon>Babesia</taxon>
    </lineage>
</organism>
<dbReference type="SUPFAM" id="SSF52540">
    <property type="entry name" value="P-loop containing nucleoside triphosphate hydrolases"/>
    <property type="match status" value="2"/>
</dbReference>
<evidence type="ECO:0000259" key="7">
    <source>
        <dbReference type="PROSITE" id="PS51192"/>
    </source>
</evidence>
<dbReference type="InterPro" id="IPR027417">
    <property type="entry name" value="P-loop_NTPase"/>
</dbReference>
<evidence type="ECO:0000256" key="6">
    <source>
        <dbReference type="SAM" id="MobiDB-lite"/>
    </source>
</evidence>
<dbReference type="GO" id="GO:0003676">
    <property type="term" value="F:nucleic acid binding"/>
    <property type="evidence" value="ECO:0007669"/>
    <property type="project" value="InterPro"/>
</dbReference>
<dbReference type="AlphaFoldDB" id="A7AU12"/>